<dbReference type="Pfam" id="PF07690">
    <property type="entry name" value="MFS_1"/>
    <property type="match status" value="1"/>
</dbReference>
<comment type="subcellular location">
    <subcellularLocation>
        <location evidence="1">Cell membrane</location>
        <topology evidence="1">Multi-pass membrane protein</topology>
    </subcellularLocation>
</comment>
<name>A0A382FC69_9ZZZZ</name>
<feature type="transmembrane region" description="Helical" evidence="6">
    <location>
        <begin position="12"/>
        <end position="33"/>
    </location>
</feature>
<dbReference type="InterPro" id="IPR050189">
    <property type="entry name" value="MFS_Efflux_Transporters"/>
</dbReference>
<feature type="transmembrane region" description="Helical" evidence="6">
    <location>
        <begin position="53"/>
        <end position="72"/>
    </location>
</feature>
<evidence type="ECO:0000256" key="3">
    <source>
        <dbReference type="ARBA" id="ARBA00022692"/>
    </source>
</evidence>
<dbReference type="AlphaFoldDB" id="A0A382FC69"/>
<evidence type="ECO:0000256" key="6">
    <source>
        <dbReference type="SAM" id="Phobius"/>
    </source>
</evidence>
<gene>
    <name evidence="8" type="ORF">METZ01_LOCUS213344</name>
</gene>
<dbReference type="GO" id="GO:0022857">
    <property type="term" value="F:transmembrane transporter activity"/>
    <property type="evidence" value="ECO:0007669"/>
    <property type="project" value="InterPro"/>
</dbReference>
<dbReference type="Gene3D" id="1.20.1250.20">
    <property type="entry name" value="MFS general substrate transporter like domains"/>
    <property type="match status" value="1"/>
</dbReference>
<feature type="transmembrane region" description="Helical" evidence="6">
    <location>
        <begin position="170"/>
        <end position="188"/>
    </location>
</feature>
<dbReference type="PANTHER" id="PTHR43124:SF3">
    <property type="entry name" value="CHLORAMPHENICOL EFFLUX PUMP RV0191"/>
    <property type="match status" value="1"/>
</dbReference>
<sequence length="191" mass="20474">MRENKQRSIFDIFGVVFPLLLVIFFTFLARVIFSPLLLSIETDLHLSHTSAGSLFLCISIGYAPTMLCSGFVSGRITHYGTILLSATICGLALLMISSNLRLIGLQLGMFMLGVGAGLYFPSGMATITHLVEKEHWGKAIAFHEVGPNLGFVLAPIVAELGLNFSSWRGIVAGLGVSCLIVATVFAFFGSG</sequence>
<evidence type="ECO:0000256" key="5">
    <source>
        <dbReference type="ARBA" id="ARBA00023136"/>
    </source>
</evidence>
<feature type="transmembrane region" description="Helical" evidence="6">
    <location>
        <begin position="102"/>
        <end position="120"/>
    </location>
</feature>
<evidence type="ECO:0000313" key="8">
    <source>
        <dbReference type="EMBL" id="SVB60490.1"/>
    </source>
</evidence>
<dbReference type="SUPFAM" id="SSF103473">
    <property type="entry name" value="MFS general substrate transporter"/>
    <property type="match status" value="1"/>
</dbReference>
<reference evidence="8" key="1">
    <citation type="submission" date="2018-05" db="EMBL/GenBank/DDBJ databases">
        <authorList>
            <person name="Lanie J.A."/>
            <person name="Ng W.-L."/>
            <person name="Kazmierczak K.M."/>
            <person name="Andrzejewski T.M."/>
            <person name="Davidsen T.M."/>
            <person name="Wayne K.J."/>
            <person name="Tettelin H."/>
            <person name="Glass J.I."/>
            <person name="Rusch D."/>
            <person name="Podicherti R."/>
            <person name="Tsui H.-C.T."/>
            <person name="Winkler M.E."/>
        </authorList>
    </citation>
    <scope>NUCLEOTIDE SEQUENCE</scope>
</reference>
<feature type="transmembrane region" description="Helical" evidence="6">
    <location>
        <begin position="140"/>
        <end position="158"/>
    </location>
</feature>
<keyword evidence="5 6" id="KW-0472">Membrane</keyword>
<keyword evidence="3 6" id="KW-0812">Transmembrane</keyword>
<dbReference type="PANTHER" id="PTHR43124">
    <property type="entry name" value="PURINE EFFLUX PUMP PBUE"/>
    <property type="match status" value="1"/>
</dbReference>
<dbReference type="EMBL" id="UINC01049119">
    <property type="protein sequence ID" value="SVB60490.1"/>
    <property type="molecule type" value="Genomic_DNA"/>
</dbReference>
<feature type="domain" description="Major facilitator superfamily (MFS) profile" evidence="7">
    <location>
        <begin position="15"/>
        <end position="191"/>
    </location>
</feature>
<proteinExistence type="predicted"/>
<evidence type="ECO:0000256" key="4">
    <source>
        <dbReference type="ARBA" id="ARBA00022989"/>
    </source>
</evidence>
<accession>A0A382FC69</accession>
<dbReference type="PROSITE" id="PS50850">
    <property type="entry name" value="MFS"/>
    <property type="match status" value="1"/>
</dbReference>
<organism evidence="8">
    <name type="scientific">marine metagenome</name>
    <dbReference type="NCBI Taxonomy" id="408172"/>
    <lineage>
        <taxon>unclassified sequences</taxon>
        <taxon>metagenomes</taxon>
        <taxon>ecological metagenomes</taxon>
    </lineage>
</organism>
<feature type="non-terminal residue" evidence="8">
    <location>
        <position position="191"/>
    </location>
</feature>
<dbReference type="InterPro" id="IPR020846">
    <property type="entry name" value="MFS_dom"/>
</dbReference>
<keyword evidence="4 6" id="KW-1133">Transmembrane helix</keyword>
<evidence type="ECO:0000256" key="1">
    <source>
        <dbReference type="ARBA" id="ARBA00004651"/>
    </source>
</evidence>
<evidence type="ECO:0000259" key="7">
    <source>
        <dbReference type="PROSITE" id="PS50850"/>
    </source>
</evidence>
<protein>
    <recommendedName>
        <fullName evidence="7">Major facilitator superfamily (MFS) profile domain-containing protein</fullName>
    </recommendedName>
</protein>
<evidence type="ECO:0000256" key="2">
    <source>
        <dbReference type="ARBA" id="ARBA00022475"/>
    </source>
</evidence>
<dbReference type="InterPro" id="IPR011701">
    <property type="entry name" value="MFS"/>
</dbReference>
<feature type="transmembrane region" description="Helical" evidence="6">
    <location>
        <begin position="79"/>
        <end position="96"/>
    </location>
</feature>
<dbReference type="InterPro" id="IPR036259">
    <property type="entry name" value="MFS_trans_sf"/>
</dbReference>
<dbReference type="GO" id="GO:0005886">
    <property type="term" value="C:plasma membrane"/>
    <property type="evidence" value="ECO:0007669"/>
    <property type="project" value="UniProtKB-SubCell"/>
</dbReference>
<keyword evidence="2" id="KW-1003">Cell membrane</keyword>